<dbReference type="Proteomes" id="UP000807469">
    <property type="component" value="Unassembled WGS sequence"/>
</dbReference>
<evidence type="ECO:0000313" key="2">
    <source>
        <dbReference type="Proteomes" id="UP000807469"/>
    </source>
</evidence>
<evidence type="ECO:0000313" key="1">
    <source>
        <dbReference type="EMBL" id="KAF9476980.1"/>
    </source>
</evidence>
<sequence length="82" mass="9248">MLLIGLRPATLHTTFLLPALLSGLIGSRLILNLRESYYEPYEQEFNLRIKTLTMPDSIELNGDILMICPNPTSTTLPTMRAE</sequence>
<comment type="caution">
    <text evidence="1">The sequence shown here is derived from an EMBL/GenBank/DDBJ whole genome shotgun (WGS) entry which is preliminary data.</text>
</comment>
<dbReference type="AlphaFoldDB" id="A0A9P6CXY1"/>
<keyword evidence="2" id="KW-1185">Reference proteome</keyword>
<proteinExistence type="predicted"/>
<dbReference type="EMBL" id="MU155275">
    <property type="protein sequence ID" value="KAF9476980.1"/>
    <property type="molecule type" value="Genomic_DNA"/>
</dbReference>
<reference evidence="1" key="1">
    <citation type="submission" date="2020-11" db="EMBL/GenBank/DDBJ databases">
        <authorList>
            <consortium name="DOE Joint Genome Institute"/>
            <person name="Ahrendt S."/>
            <person name="Riley R."/>
            <person name="Andreopoulos W."/>
            <person name="Labutti K."/>
            <person name="Pangilinan J."/>
            <person name="Ruiz-Duenas F.J."/>
            <person name="Barrasa J.M."/>
            <person name="Sanchez-Garcia M."/>
            <person name="Camarero S."/>
            <person name="Miyauchi S."/>
            <person name="Serrano A."/>
            <person name="Linde D."/>
            <person name="Babiker R."/>
            <person name="Drula E."/>
            <person name="Ayuso-Fernandez I."/>
            <person name="Pacheco R."/>
            <person name="Padilla G."/>
            <person name="Ferreira P."/>
            <person name="Barriuso J."/>
            <person name="Kellner H."/>
            <person name="Castanera R."/>
            <person name="Alfaro M."/>
            <person name="Ramirez L."/>
            <person name="Pisabarro A.G."/>
            <person name="Kuo A."/>
            <person name="Tritt A."/>
            <person name="Lipzen A."/>
            <person name="He G."/>
            <person name="Yan M."/>
            <person name="Ng V."/>
            <person name="Cullen D."/>
            <person name="Martin F."/>
            <person name="Rosso M.-N."/>
            <person name="Henrissat B."/>
            <person name="Hibbett D."/>
            <person name="Martinez A.T."/>
            <person name="Grigoriev I.V."/>
        </authorList>
    </citation>
    <scope>NUCLEOTIDE SEQUENCE</scope>
    <source>
        <strain evidence="1">CIRM-BRFM 674</strain>
    </source>
</reference>
<organism evidence="1 2">
    <name type="scientific">Pholiota conissans</name>
    <dbReference type="NCBI Taxonomy" id="109636"/>
    <lineage>
        <taxon>Eukaryota</taxon>
        <taxon>Fungi</taxon>
        <taxon>Dikarya</taxon>
        <taxon>Basidiomycota</taxon>
        <taxon>Agaricomycotina</taxon>
        <taxon>Agaricomycetes</taxon>
        <taxon>Agaricomycetidae</taxon>
        <taxon>Agaricales</taxon>
        <taxon>Agaricineae</taxon>
        <taxon>Strophariaceae</taxon>
        <taxon>Pholiota</taxon>
    </lineage>
</organism>
<gene>
    <name evidence="1" type="ORF">BDN70DRAFT_881692</name>
</gene>
<accession>A0A9P6CXY1</accession>
<name>A0A9P6CXY1_9AGAR</name>
<protein>
    <submittedName>
        <fullName evidence="1">Uncharacterized protein</fullName>
    </submittedName>
</protein>